<evidence type="ECO:0000256" key="1">
    <source>
        <dbReference type="ARBA" id="ARBA00004651"/>
    </source>
</evidence>
<feature type="transmembrane region" description="Helical" evidence="7">
    <location>
        <begin position="795"/>
        <end position="817"/>
    </location>
</feature>
<dbReference type="Proteomes" id="UP000264883">
    <property type="component" value="Chromosome"/>
</dbReference>
<sequence length="871" mass="98971">MNIINKLTLRQLLLNKRRTLVTIIGVIISVAMITAVASLGISFMDMMRRNSISNEGEWHVLYENVNKTQLEAIKNDEETKELILSRGLGYAFLEGSQNDNKPYIFIQEYNEAAFENFPIKLIDGKLPERENEIAISEAIIKNAKVNYKIGDTVTLEIGQRHYQDEDGNDIILSQKDDLRRFNGTIQETLIKEVTKSYTIVGIIENLKWEYSWAPGYNAISYIDENIIKPEEEVNSSVILKNINSKLFKNAENLASQNGIEKVSFNNDLLRCYGVIKDDNLRNMIIVLSIIVTAIIMIGSISLIYNAFAISVSERSRHLGMLSSVGATKKQKRNSVFFEGAVIGIISIPVGIIAGLLGMGITFRFINSMIQGVLGITENLKLVVSPVSILIAIFVSIITILISTYIPAKRASNVSAIDAIRQTQDVKIKGKEVKTSKLTRKIFGIEGELGLKNLKRNKARYRATVFSLIISMILFLAVSYFTSSLKKSLLLTQDGINFDVVVYFNDRDRVKQEEIINKIISLDNISEYNYIYSLDLNSWVKEEFVPDYIKEFQHEALSDGKYPYDISVKALDNEALKVYSEEVGLDFNKLLDVENPSAIVIDTIRYEDGRTNRYIEEKAIKTKIGEKLDLEFYDYEFNERVSVGSLEIAALTDKVPMGISSSIYGAAFNVIISEELFYKIAEANKNVSDNINRILYLKSDNPLILQEGIEEIQKSYVQDEISFYNLHMARQREERMILIMSVFTYAFILLITSICIANIFNTISTSIALRKREFAMLKSVGMTSESFNKMINYESIFYGIKALSYGMPISFFVMFLMYKTLMTNFSFEFEVPWFSVFISIVSVFIIVGSAMIYSSKKVKKENIIDTLKQEII</sequence>
<accession>A0A343JF83</accession>
<evidence type="ECO:0000256" key="5">
    <source>
        <dbReference type="ARBA" id="ARBA00023136"/>
    </source>
</evidence>
<dbReference type="PANTHER" id="PTHR30572:SF4">
    <property type="entry name" value="ABC TRANSPORTER PERMEASE YTRF"/>
    <property type="match status" value="1"/>
</dbReference>
<keyword evidence="11" id="KW-1185">Reference proteome</keyword>
<feature type="transmembrane region" description="Helical" evidence="7">
    <location>
        <begin position="283"/>
        <end position="307"/>
    </location>
</feature>
<feature type="transmembrane region" description="Helical" evidence="7">
    <location>
        <begin position="20"/>
        <end position="44"/>
    </location>
</feature>
<name>A0A343JF83_9CLOT</name>
<protein>
    <submittedName>
        <fullName evidence="10">Cell division protein FtsX</fullName>
    </submittedName>
</protein>
<feature type="transmembrane region" description="Helical" evidence="7">
    <location>
        <begin position="832"/>
        <end position="852"/>
    </location>
</feature>
<dbReference type="InterPro" id="IPR003838">
    <property type="entry name" value="ABC3_permease_C"/>
</dbReference>
<dbReference type="RefSeq" id="WP_119866315.1">
    <property type="nucleotide sequence ID" value="NZ_CP016786.1"/>
</dbReference>
<evidence type="ECO:0000256" key="7">
    <source>
        <dbReference type="SAM" id="Phobius"/>
    </source>
</evidence>
<feature type="transmembrane region" description="Helical" evidence="7">
    <location>
        <begin position="735"/>
        <end position="759"/>
    </location>
</feature>
<dbReference type="KEGG" id="cia:BEN51_12205"/>
<keyword evidence="10" id="KW-0132">Cell division</keyword>
<dbReference type="InterPro" id="IPR025857">
    <property type="entry name" value="MacB_PCD"/>
</dbReference>
<feature type="domain" description="MacB-like periplasmic core" evidence="9">
    <location>
        <begin position="19"/>
        <end position="205"/>
    </location>
</feature>
<dbReference type="Pfam" id="PF02687">
    <property type="entry name" value="FtsX"/>
    <property type="match status" value="2"/>
</dbReference>
<keyword evidence="2" id="KW-1003">Cell membrane</keyword>
<proteinExistence type="inferred from homology"/>
<comment type="similarity">
    <text evidence="6">Belongs to the ABC-4 integral membrane protein family.</text>
</comment>
<dbReference type="AlphaFoldDB" id="A0A343JF83"/>
<reference evidence="10 11" key="1">
    <citation type="submission" date="2016-08" db="EMBL/GenBank/DDBJ databases">
        <title>Complete Genome Sequence Of The Indigo Reducing Clostridium isatidis DSM15098.</title>
        <authorList>
            <person name="Little G.T."/>
            <person name="Minton N.P."/>
        </authorList>
    </citation>
    <scope>NUCLEOTIDE SEQUENCE [LARGE SCALE GENOMIC DNA]</scope>
    <source>
        <strain evidence="10 11">DSM 15098</strain>
    </source>
</reference>
<evidence type="ECO:0000256" key="3">
    <source>
        <dbReference type="ARBA" id="ARBA00022692"/>
    </source>
</evidence>
<dbReference type="EMBL" id="CP016786">
    <property type="protein sequence ID" value="ASW44191.1"/>
    <property type="molecule type" value="Genomic_DNA"/>
</dbReference>
<keyword evidence="5 7" id="KW-0472">Membrane</keyword>
<evidence type="ECO:0000259" key="8">
    <source>
        <dbReference type="Pfam" id="PF02687"/>
    </source>
</evidence>
<feature type="transmembrane region" description="Helical" evidence="7">
    <location>
        <begin position="460"/>
        <end position="480"/>
    </location>
</feature>
<dbReference type="GO" id="GO:0022857">
    <property type="term" value="F:transmembrane transporter activity"/>
    <property type="evidence" value="ECO:0007669"/>
    <property type="project" value="TreeGrafter"/>
</dbReference>
<evidence type="ECO:0000256" key="6">
    <source>
        <dbReference type="ARBA" id="ARBA00038076"/>
    </source>
</evidence>
<keyword evidence="4 7" id="KW-1133">Transmembrane helix</keyword>
<dbReference type="Pfam" id="PF12704">
    <property type="entry name" value="MacB_PCD"/>
    <property type="match status" value="1"/>
</dbReference>
<feature type="domain" description="ABC3 transporter permease C-terminal" evidence="8">
    <location>
        <begin position="289"/>
        <end position="414"/>
    </location>
</feature>
<dbReference type="PANTHER" id="PTHR30572">
    <property type="entry name" value="MEMBRANE COMPONENT OF TRANSPORTER-RELATED"/>
    <property type="match status" value="1"/>
</dbReference>
<feature type="domain" description="ABC3 transporter permease C-terminal" evidence="8">
    <location>
        <begin position="745"/>
        <end position="862"/>
    </location>
</feature>
<gene>
    <name evidence="10" type="ORF">BEN51_12205</name>
</gene>
<evidence type="ECO:0000313" key="10">
    <source>
        <dbReference type="EMBL" id="ASW44191.1"/>
    </source>
</evidence>
<dbReference type="OrthoDB" id="9793166at2"/>
<dbReference type="GO" id="GO:0005886">
    <property type="term" value="C:plasma membrane"/>
    <property type="evidence" value="ECO:0007669"/>
    <property type="project" value="UniProtKB-SubCell"/>
</dbReference>
<feature type="transmembrane region" description="Helical" evidence="7">
    <location>
        <begin position="382"/>
        <end position="405"/>
    </location>
</feature>
<keyword evidence="3 7" id="KW-0812">Transmembrane</keyword>
<feature type="transmembrane region" description="Helical" evidence="7">
    <location>
        <begin position="335"/>
        <end position="362"/>
    </location>
</feature>
<evidence type="ECO:0000256" key="2">
    <source>
        <dbReference type="ARBA" id="ARBA00022475"/>
    </source>
</evidence>
<evidence type="ECO:0000256" key="4">
    <source>
        <dbReference type="ARBA" id="ARBA00022989"/>
    </source>
</evidence>
<dbReference type="GO" id="GO:0051301">
    <property type="term" value="P:cell division"/>
    <property type="evidence" value="ECO:0007669"/>
    <property type="project" value="UniProtKB-KW"/>
</dbReference>
<evidence type="ECO:0000259" key="9">
    <source>
        <dbReference type="Pfam" id="PF12704"/>
    </source>
</evidence>
<organism evidence="10 11">
    <name type="scientific">Clostridium isatidis</name>
    <dbReference type="NCBI Taxonomy" id="182773"/>
    <lineage>
        <taxon>Bacteria</taxon>
        <taxon>Bacillati</taxon>
        <taxon>Bacillota</taxon>
        <taxon>Clostridia</taxon>
        <taxon>Eubacteriales</taxon>
        <taxon>Clostridiaceae</taxon>
        <taxon>Clostridium</taxon>
    </lineage>
</organism>
<keyword evidence="10" id="KW-0131">Cell cycle</keyword>
<dbReference type="InterPro" id="IPR050250">
    <property type="entry name" value="Macrolide_Exporter_MacB"/>
</dbReference>
<evidence type="ECO:0000313" key="11">
    <source>
        <dbReference type="Proteomes" id="UP000264883"/>
    </source>
</evidence>
<comment type="subcellular location">
    <subcellularLocation>
        <location evidence="1">Cell membrane</location>
        <topology evidence="1">Multi-pass membrane protein</topology>
    </subcellularLocation>
</comment>